<accession>A0A7Y9DRX7</accession>
<name>A0A7Y9DRX7_9PSEU</name>
<dbReference type="Proteomes" id="UP000535890">
    <property type="component" value="Unassembled WGS sequence"/>
</dbReference>
<gene>
    <name evidence="5" type="ORF">BJ983_000495</name>
</gene>
<evidence type="ECO:0000313" key="6">
    <source>
        <dbReference type="Proteomes" id="UP000535890"/>
    </source>
</evidence>
<comment type="caution">
    <text evidence="5">The sequence shown here is derived from an EMBL/GenBank/DDBJ whole genome shotgun (WGS) entry which is preliminary data.</text>
</comment>
<reference evidence="5 6" key="1">
    <citation type="submission" date="2020-07" db="EMBL/GenBank/DDBJ databases">
        <title>Sequencing the genomes of 1000 actinobacteria strains.</title>
        <authorList>
            <person name="Klenk H.-P."/>
        </authorList>
    </citation>
    <scope>NUCLEOTIDE SEQUENCE [LARGE SCALE GENOMIC DNA]</scope>
    <source>
        <strain evidence="5 6">DSM 45772</strain>
    </source>
</reference>
<dbReference type="PANTHER" id="PTHR12526">
    <property type="entry name" value="GLYCOSYLTRANSFERASE"/>
    <property type="match status" value="1"/>
</dbReference>
<dbReference type="AlphaFoldDB" id="A0A7Y9DRX7"/>
<organism evidence="5 6">
    <name type="scientific">Actinomycetospora corticicola</name>
    <dbReference type="NCBI Taxonomy" id="663602"/>
    <lineage>
        <taxon>Bacteria</taxon>
        <taxon>Bacillati</taxon>
        <taxon>Actinomycetota</taxon>
        <taxon>Actinomycetes</taxon>
        <taxon>Pseudonocardiales</taxon>
        <taxon>Pseudonocardiaceae</taxon>
        <taxon>Actinomycetospora</taxon>
    </lineage>
</organism>
<dbReference type="CDD" id="cd03794">
    <property type="entry name" value="GT4_WbuB-like"/>
    <property type="match status" value="1"/>
</dbReference>
<keyword evidence="1" id="KW-0328">Glycosyltransferase</keyword>
<evidence type="ECO:0000313" key="5">
    <source>
        <dbReference type="EMBL" id="NYD34393.1"/>
    </source>
</evidence>
<sequence>MVMAPGRPAAGGAADGHGPSSASLDVRVIGMHYAPEHTGNAPYTTGMVAALHAAGHRVQVVTGYPHYPAWEVTEGYTGLRRREHLDGVPVTRVRHPVPAVPDARRRIVMDAAFTAHAAAVGGRRPDVVVAVSPVLLTVLAGLRWRVRWPGSAALRGRGAGRTALGVVTQDLYSRALTETRMTSSRVASLGARLEGSLLSRADGVAVVHPSFTPTLTGLGVDPARLTTIPNWSHIAPPTRDRATVRRELGWREDEVIALHAGNMGVKQGLENVVEAARRADLAGSKVRFVLLGDGNQRARLAELGADVERLTFLDPLPGDRFPDALAAADVLVVNEAETVAEMSAPSKLTSYFAAGRPVVAATWARSAASAELARADAGMRLDPGDPEALHAAVLATAGDDEAGARGRAYAADALGAGRAHAAYVAWVEGLAAGR</sequence>
<evidence type="ECO:0000256" key="3">
    <source>
        <dbReference type="SAM" id="MobiDB-lite"/>
    </source>
</evidence>
<dbReference type="SUPFAM" id="SSF53756">
    <property type="entry name" value="UDP-Glycosyltransferase/glycogen phosphorylase"/>
    <property type="match status" value="1"/>
</dbReference>
<feature type="domain" description="Glycosyltransferase subfamily 4-like N-terminal" evidence="4">
    <location>
        <begin position="39"/>
        <end position="231"/>
    </location>
</feature>
<dbReference type="RefSeq" id="WP_246325511.1">
    <property type="nucleotide sequence ID" value="NZ_BAABHP010000030.1"/>
</dbReference>
<proteinExistence type="predicted"/>
<evidence type="ECO:0000256" key="1">
    <source>
        <dbReference type="ARBA" id="ARBA00022676"/>
    </source>
</evidence>
<evidence type="ECO:0000256" key="2">
    <source>
        <dbReference type="ARBA" id="ARBA00022679"/>
    </source>
</evidence>
<dbReference type="Pfam" id="PF13579">
    <property type="entry name" value="Glyco_trans_4_4"/>
    <property type="match status" value="1"/>
</dbReference>
<protein>
    <submittedName>
        <fullName evidence="5">Glycosyltransferase involved in cell wall biosynthesis</fullName>
    </submittedName>
</protein>
<keyword evidence="2 5" id="KW-0808">Transferase</keyword>
<dbReference type="InterPro" id="IPR028098">
    <property type="entry name" value="Glyco_trans_4-like_N"/>
</dbReference>
<dbReference type="Gene3D" id="3.40.50.2000">
    <property type="entry name" value="Glycogen Phosphorylase B"/>
    <property type="match status" value="2"/>
</dbReference>
<dbReference type="GO" id="GO:0016757">
    <property type="term" value="F:glycosyltransferase activity"/>
    <property type="evidence" value="ECO:0007669"/>
    <property type="project" value="UniProtKB-KW"/>
</dbReference>
<dbReference type="Pfam" id="PF13692">
    <property type="entry name" value="Glyco_trans_1_4"/>
    <property type="match status" value="1"/>
</dbReference>
<dbReference type="EMBL" id="JACCBN010000001">
    <property type="protein sequence ID" value="NYD34393.1"/>
    <property type="molecule type" value="Genomic_DNA"/>
</dbReference>
<keyword evidence="6" id="KW-1185">Reference proteome</keyword>
<feature type="region of interest" description="Disordered" evidence="3">
    <location>
        <begin position="1"/>
        <end position="20"/>
    </location>
</feature>
<evidence type="ECO:0000259" key="4">
    <source>
        <dbReference type="Pfam" id="PF13579"/>
    </source>
</evidence>
<dbReference type="PANTHER" id="PTHR12526:SF633">
    <property type="entry name" value="COLANIC ACID BIOSYNTHESIS GLYCOSYL TRANSFERASE WCAI-RELATED"/>
    <property type="match status" value="1"/>
</dbReference>